<keyword evidence="5" id="KW-1185">Reference proteome</keyword>
<protein>
    <submittedName>
        <fullName evidence="3">Uncharacterized protein</fullName>
    </submittedName>
</protein>
<evidence type="ECO:0000256" key="2">
    <source>
        <dbReference type="SAM" id="MobiDB-lite"/>
    </source>
</evidence>
<dbReference type="EMBL" id="CAMXCT030001152">
    <property type="protein sequence ID" value="CAL4774615.1"/>
    <property type="molecule type" value="Genomic_DNA"/>
</dbReference>
<feature type="region of interest" description="Disordered" evidence="2">
    <location>
        <begin position="477"/>
        <end position="559"/>
    </location>
</feature>
<name>A0A9P1FT12_9DINO</name>
<feature type="compositionally biased region" description="Low complexity" evidence="2">
    <location>
        <begin position="477"/>
        <end position="498"/>
    </location>
</feature>
<evidence type="ECO:0000313" key="5">
    <source>
        <dbReference type="Proteomes" id="UP001152797"/>
    </source>
</evidence>
<dbReference type="Proteomes" id="UP001152797">
    <property type="component" value="Unassembled WGS sequence"/>
</dbReference>
<dbReference type="OrthoDB" id="420679at2759"/>
<sequence>MDDTGRNDTEDPVPDVLGDGSVHEQVPAFSRGESTKPEAEVLRLKEQVRELQIQLDAKESQNQELMVIVGHVRQQEAARKHAEEKLKMAQEAAEANAAEKDRRYSELFHMVCQVDREVAARRDAEKRMETAAAAARQAVAKASEEALAATARANEAEERAKLTEDARLQLEVRLTEKEAQLAPLRAQLAKASQAASESQILSNSLQEQLAIVVKTSEARAANCADAKARCSRAEQQATFAREEAEVFSARATELEKERDEVNQKLETARKDYGELQKAYDEAGGVLCERFGEANRHKEIVDQLHGDIESMEKEISDLQEQLKAAKADTADWCERAMVAADQLAQGEGKASSTFLRKFPAAQAVVVLFRYMLSQADETLEAAVKQRLFLHGQYLSRHELNQFLTDFAGFRHMDLNVVSQALFGVLDLEREGQVPQDLLMERMLEAPSMKDVWLADLPSLWPGRDTVVQYARRSGAWSLPSPHRLSRSPMSRPRSSRPGSACTAPGAVSRRSSVSALPVPKAPPMKRPSTACTLCRRDQEGLQRKDRRSSAPERQAEVVWA</sequence>
<evidence type="ECO:0000256" key="1">
    <source>
        <dbReference type="SAM" id="Coils"/>
    </source>
</evidence>
<evidence type="ECO:0000313" key="4">
    <source>
        <dbReference type="EMBL" id="CAL4774615.1"/>
    </source>
</evidence>
<dbReference type="AlphaFoldDB" id="A0A9P1FT12"/>
<feature type="region of interest" description="Disordered" evidence="2">
    <location>
        <begin position="1"/>
        <end position="38"/>
    </location>
</feature>
<evidence type="ECO:0000313" key="3">
    <source>
        <dbReference type="EMBL" id="CAI3987303.1"/>
    </source>
</evidence>
<organism evidence="3">
    <name type="scientific">Cladocopium goreaui</name>
    <dbReference type="NCBI Taxonomy" id="2562237"/>
    <lineage>
        <taxon>Eukaryota</taxon>
        <taxon>Sar</taxon>
        <taxon>Alveolata</taxon>
        <taxon>Dinophyceae</taxon>
        <taxon>Suessiales</taxon>
        <taxon>Symbiodiniaceae</taxon>
        <taxon>Cladocopium</taxon>
    </lineage>
</organism>
<dbReference type="EMBL" id="CAMXCT010001152">
    <property type="protein sequence ID" value="CAI3987303.1"/>
    <property type="molecule type" value="Genomic_DNA"/>
</dbReference>
<dbReference type="SUPFAM" id="SSF57997">
    <property type="entry name" value="Tropomyosin"/>
    <property type="match status" value="1"/>
</dbReference>
<dbReference type="EMBL" id="CAMXCT020001152">
    <property type="protein sequence ID" value="CAL1140678.1"/>
    <property type="molecule type" value="Genomic_DNA"/>
</dbReference>
<feature type="coiled-coil region" evidence="1">
    <location>
        <begin position="41"/>
        <end position="173"/>
    </location>
</feature>
<reference evidence="3" key="1">
    <citation type="submission" date="2022-10" db="EMBL/GenBank/DDBJ databases">
        <authorList>
            <person name="Chen Y."/>
            <person name="Dougan E. K."/>
            <person name="Chan C."/>
            <person name="Rhodes N."/>
            <person name="Thang M."/>
        </authorList>
    </citation>
    <scope>NUCLEOTIDE SEQUENCE</scope>
</reference>
<proteinExistence type="predicted"/>
<feature type="compositionally biased region" description="Basic and acidic residues" evidence="2">
    <location>
        <begin position="533"/>
        <end position="559"/>
    </location>
</feature>
<gene>
    <name evidence="3" type="ORF">C1SCF055_LOCUS14586</name>
</gene>
<accession>A0A9P1FT12</accession>
<comment type="caution">
    <text evidence="3">The sequence shown here is derived from an EMBL/GenBank/DDBJ whole genome shotgun (WGS) entry which is preliminary data.</text>
</comment>
<reference evidence="4 5" key="2">
    <citation type="submission" date="2024-05" db="EMBL/GenBank/DDBJ databases">
        <authorList>
            <person name="Chen Y."/>
            <person name="Shah S."/>
            <person name="Dougan E. K."/>
            <person name="Thang M."/>
            <person name="Chan C."/>
        </authorList>
    </citation>
    <scope>NUCLEOTIDE SEQUENCE [LARGE SCALE GENOMIC DNA]</scope>
</reference>
<keyword evidence="1" id="KW-0175">Coiled coil</keyword>
<feature type="coiled-coil region" evidence="1">
    <location>
        <begin position="223"/>
        <end position="334"/>
    </location>
</feature>